<evidence type="ECO:0000256" key="1">
    <source>
        <dbReference type="SAM" id="MobiDB-lite"/>
    </source>
</evidence>
<dbReference type="PANTHER" id="PTHR42085">
    <property type="entry name" value="F-BOX DOMAIN-CONTAINING PROTEIN"/>
    <property type="match status" value="1"/>
</dbReference>
<reference evidence="3 5" key="1">
    <citation type="journal article" date="2020" name="Stud. Mycol.">
        <title>101 Dothideomycetes genomes: a test case for predicting lifestyles and emergence of pathogens.</title>
        <authorList>
            <person name="Haridas S."/>
            <person name="Albert R."/>
            <person name="Binder M."/>
            <person name="Bloem J."/>
            <person name="Labutti K."/>
            <person name="Salamov A."/>
            <person name="Andreopoulos B."/>
            <person name="Baker S."/>
            <person name="Barry K."/>
            <person name="Bills G."/>
            <person name="Bluhm B."/>
            <person name="Cannon C."/>
            <person name="Castanera R."/>
            <person name="Culley D."/>
            <person name="Daum C."/>
            <person name="Ezra D."/>
            <person name="Gonzalez J."/>
            <person name="Henrissat B."/>
            <person name="Kuo A."/>
            <person name="Liang C."/>
            <person name="Lipzen A."/>
            <person name="Lutzoni F."/>
            <person name="Magnuson J."/>
            <person name="Mondo S."/>
            <person name="Nolan M."/>
            <person name="Ohm R."/>
            <person name="Pangilinan J."/>
            <person name="Park H.-J."/>
            <person name="Ramirez L."/>
            <person name="Alfaro M."/>
            <person name="Sun H."/>
            <person name="Tritt A."/>
            <person name="Yoshinaga Y."/>
            <person name="Zwiers L.-H."/>
            <person name="Turgeon B."/>
            <person name="Goodwin S."/>
            <person name="Spatafora J."/>
            <person name="Crous P."/>
            <person name="Grigoriev I."/>
        </authorList>
    </citation>
    <scope>NUCLEOTIDE SEQUENCE</scope>
    <source>
        <strain evidence="3 5">CBS 304.34</strain>
    </source>
</reference>
<sequence>MARSSQLRLRLKRFEKAQTDSIDKRWEPTGPFRFLDLPRELRNMVYVELLTNGTARRKGTNGTITCFDRCARTVWLSKAYNYKKAKEGKYKTDTNPVFTAILRTNKQVHAEAKEVLYSFNIFSVDLTREHNRLLNKIEHEENVLPNPGIEADDNEAYRREDADPGGLP</sequence>
<keyword evidence="4" id="KW-1185">Reference proteome</keyword>
<protein>
    <recommendedName>
        <fullName evidence="2">DUF7730 domain-containing protein</fullName>
    </recommendedName>
</protein>
<evidence type="ECO:0000313" key="5">
    <source>
        <dbReference type="RefSeq" id="XP_033581033.1"/>
    </source>
</evidence>
<feature type="region of interest" description="Disordered" evidence="1">
    <location>
        <begin position="144"/>
        <end position="168"/>
    </location>
</feature>
<gene>
    <name evidence="3 5" type="ORF">BDZ99DRAFT_473189</name>
</gene>
<reference evidence="5" key="2">
    <citation type="submission" date="2020-04" db="EMBL/GenBank/DDBJ databases">
        <authorList>
            <consortium name="NCBI Genome Project"/>
        </authorList>
    </citation>
    <scope>NUCLEOTIDE SEQUENCE</scope>
    <source>
        <strain evidence="5">CBS 304.34</strain>
    </source>
</reference>
<dbReference type="Proteomes" id="UP000504636">
    <property type="component" value="Unplaced"/>
</dbReference>
<name>A0A6A6Z010_9PEZI</name>
<accession>A0A6A6Z010</accession>
<dbReference type="EMBL" id="MU003695">
    <property type="protein sequence ID" value="KAF2814069.1"/>
    <property type="molecule type" value="Genomic_DNA"/>
</dbReference>
<dbReference type="InterPro" id="IPR056632">
    <property type="entry name" value="DUF7730"/>
</dbReference>
<evidence type="ECO:0000313" key="4">
    <source>
        <dbReference type="Proteomes" id="UP000504636"/>
    </source>
</evidence>
<dbReference type="OrthoDB" id="5229512at2759"/>
<dbReference type="RefSeq" id="XP_033581033.1">
    <property type="nucleotide sequence ID" value="XM_033721816.1"/>
</dbReference>
<evidence type="ECO:0000259" key="2">
    <source>
        <dbReference type="Pfam" id="PF24864"/>
    </source>
</evidence>
<reference evidence="5" key="3">
    <citation type="submission" date="2025-04" db="UniProtKB">
        <authorList>
            <consortium name="RefSeq"/>
        </authorList>
    </citation>
    <scope>IDENTIFICATION</scope>
    <source>
        <strain evidence="5">CBS 304.34</strain>
    </source>
</reference>
<feature type="domain" description="DUF7730" evidence="2">
    <location>
        <begin position="34"/>
        <end position="135"/>
    </location>
</feature>
<dbReference type="InterPro" id="IPR038883">
    <property type="entry name" value="AN11006-like"/>
</dbReference>
<dbReference type="PANTHER" id="PTHR42085:SF8">
    <property type="entry name" value="F-BOX DOMAIN-CONTAINING PROTEIN"/>
    <property type="match status" value="1"/>
</dbReference>
<evidence type="ECO:0000313" key="3">
    <source>
        <dbReference type="EMBL" id="KAF2814069.1"/>
    </source>
</evidence>
<organism evidence="3">
    <name type="scientific">Mytilinidion resinicola</name>
    <dbReference type="NCBI Taxonomy" id="574789"/>
    <lineage>
        <taxon>Eukaryota</taxon>
        <taxon>Fungi</taxon>
        <taxon>Dikarya</taxon>
        <taxon>Ascomycota</taxon>
        <taxon>Pezizomycotina</taxon>
        <taxon>Dothideomycetes</taxon>
        <taxon>Pleosporomycetidae</taxon>
        <taxon>Mytilinidiales</taxon>
        <taxon>Mytilinidiaceae</taxon>
        <taxon>Mytilinidion</taxon>
    </lineage>
</organism>
<proteinExistence type="predicted"/>
<dbReference type="AlphaFoldDB" id="A0A6A6Z010"/>
<dbReference type="GeneID" id="54462709"/>
<dbReference type="Pfam" id="PF24864">
    <property type="entry name" value="DUF7730"/>
    <property type="match status" value="1"/>
</dbReference>